<evidence type="ECO:0000256" key="1">
    <source>
        <dbReference type="ARBA" id="ARBA00001917"/>
    </source>
</evidence>
<dbReference type="SUPFAM" id="SSF52343">
    <property type="entry name" value="Ferredoxin reductase-like, C-terminal NADP-linked domain"/>
    <property type="match status" value="1"/>
</dbReference>
<dbReference type="PROSITE" id="PS50902">
    <property type="entry name" value="FLAVODOXIN_LIKE"/>
    <property type="match status" value="1"/>
</dbReference>
<dbReference type="InterPro" id="IPR001094">
    <property type="entry name" value="Flavdoxin-like"/>
</dbReference>
<dbReference type="GO" id="GO:0010181">
    <property type="term" value="F:FMN binding"/>
    <property type="evidence" value="ECO:0007669"/>
    <property type="project" value="InterPro"/>
</dbReference>
<feature type="region of interest" description="Disordered" evidence="9">
    <location>
        <begin position="38"/>
        <end position="64"/>
    </location>
</feature>
<keyword evidence="13" id="KW-0496">Mitochondrion</keyword>
<dbReference type="Gene3D" id="1.20.990.10">
    <property type="entry name" value="NADPH-cytochrome p450 Reductase, Chain A, domain 3"/>
    <property type="match status" value="1"/>
</dbReference>
<dbReference type="InterPro" id="IPR001709">
    <property type="entry name" value="Flavoprot_Pyr_Nucl_cyt_Rdtase"/>
</dbReference>
<dbReference type="Pfam" id="PF00175">
    <property type="entry name" value="NAD_binding_1"/>
    <property type="match status" value="1"/>
</dbReference>
<evidence type="ECO:0000256" key="6">
    <source>
        <dbReference type="ARBA" id="ARBA00022857"/>
    </source>
</evidence>
<dbReference type="Pfam" id="PF00258">
    <property type="entry name" value="Flavodoxin_1"/>
    <property type="match status" value="1"/>
</dbReference>
<sequence length="648" mass="71824">MWYSFTLMDALEALLVAVGVVLLVAYWFDSRSTPVGKRLRAQPSSRAGPTASAAVARAPKPTGPPITILFGSQAGTGESFARGFGKEAARRGFAPHVRDVEGYNVLQELPQERLLILFISTHGEGDPPDSAVEFDECLMGDDAPKLPAELTFAVFGLGNRQYEHFNAMGKKIDGRLEELGATRLLPLGLGDDNGCIEEDNENWRLALWPLVHKHLGVPDVESTPTVPVFEPGYRIVWAPDLKSGSLSFRNRRTSLSTQSTHRLLSVDSVRTLTSPDAEASVVHVVFDITDLSLSYRTADNLGVHPRNDHAVVARLCKRLGVKGDDVFTLKRIKFGTDKKLPVPTPCSVADALLWHMDLMNPPGKSFIGFLSQYATDEGEKIRLANMSLPGGKDDYHEHLVVDKKTIPELLDMFQSVQPPFEHFLEECPSLQPRMFTIASSPRATPNQIHLTVAVERTEKARGRVHHGVCSTFLSELQPGRHCVSAFVRQSSFFLPEDRSIPVVMIGPGTGIAPFRAFIQEGMSRGGPLDWHLFFGCRYADRDFLYKDELEEAERVGVLKGLYVAVSRQDPNRKVYVQDLILEKKEMIWDLVDKRQALFFLCGSTGMGKGVRDALRAIIQECSSCSEDDATAYLKKLSDAGRFVSELWG</sequence>
<dbReference type="PROSITE" id="PS51384">
    <property type="entry name" value="FAD_FR"/>
    <property type="match status" value="1"/>
</dbReference>
<keyword evidence="6" id="KW-0521">NADP</keyword>
<evidence type="ECO:0000256" key="9">
    <source>
        <dbReference type="SAM" id="MobiDB-lite"/>
    </source>
</evidence>
<keyword evidence="4" id="KW-0288">FMN</keyword>
<dbReference type="InterPro" id="IPR003097">
    <property type="entry name" value="CysJ-like_FAD-binding"/>
</dbReference>
<evidence type="ECO:0000256" key="2">
    <source>
        <dbReference type="ARBA" id="ARBA00001974"/>
    </source>
</evidence>
<evidence type="ECO:0000256" key="4">
    <source>
        <dbReference type="ARBA" id="ARBA00022643"/>
    </source>
</evidence>
<dbReference type="InterPro" id="IPR008254">
    <property type="entry name" value="Flavodoxin/NO_synth"/>
</dbReference>
<dbReference type="Pfam" id="PF00667">
    <property type="entry name" value="FAD_binding_1"/>
    <property type="match status" value="1"/>
</dbReference>
<protein>
    <recommendedName>
        <fullName evidence="8">NADPH--hemoprotein reductase</fullName>
        <ecNumber evidence="8">1.6.2.4</ecNumber>
    </recommendedName>
</protein>
<feature type="transmembrane region" description="Helical" evidence="10">
    <location>
        <begin position="7"/>
        <end position="28"/>
    </location>
</feature>
<geneLocation type="mitochondrion" evidence="13"/>
<dbReference type="Gene3D" id="3.40.50.360">
    <property type="match status" value="1"/>
</dbReference>
<proteinExistence type="predicted"/>
<dbReference type="InterPro" id="IPR017927">
    <property type="entry name" value="FAD-bd_FR_type"/>
</dbReference>
<dbReference type="PRINTS" id="PR00371">
    <property type="entry name" value="FPNCR"/>
</dbReference>
<keyword evidence="7" id="KW-0560">Oxidoreductase</keyword>
<evidence type="ECO:0000256" key="8">
    <source>
        <dbReference type="ARBA" id="ARBA00023797"/>
    </source>
</evidence>
<dbReference type="InterPro" id="IPR017938">
    <property type="entry name" value="Riboflavin_synthase-like_b-brl"/>
</dbReference>
<dbReference type="GO" id="GO:0050660">
    <property type="term" value="F:flavin adenine dinucleotide binding"/>
    <property type="evidence" value="ECO:0007669"/>
    <property type="project" value="TreeGrafter"/>
</dbReference>
<feature type="domain" description="FAD-binding FR-type" evidence="12">
    <location>
        <begin position="259"/>
        <end position="495"/>
    </location>
</feature>
<gene>
    <name evidence="13" type="ORF">PLBR_LOCUS5476</name>
</gene>
<keyword evidence="5" id="KW-0274">FAD</keyword>
<evidence type="ECO:0000256" key="3">
    <source>
        <dbReference type="ARBA" id="ARBA00022630"/>
    </source>
</evidence>
<dbReference type="GO" id="GO:0005829">
    <property type="term" value="C:cytosol"/>
    <property type="evidence" value="ECO:0007669"/>
    <property type="project" value="TreeGrafter"/>
</dbReference>
<dbReference type="AlphaFoldDB" id="A0A3P3YDK6"/>
<name>A0A3P3YDK6_PLABS</name>
<dbReference type="EC" id="1.6.2.4" evidence="8"/>
<evidence type="ECO:0000256" key="10">
    <source>
        <dbReference type="SAM" id="Phobius"/>
    </source>
</evidence>
<evidence type="ECO:0000313" key="14">
    <source>
        <dbReference type="Proteomes" id="UP000290189"/>
    </source>
</evidence>
<dbReference type="Proteomes" id="UP000290189">
    <property type="component" value="Unassembled WGS sequence"/>
</dbReference>
<feature type="domain" description="Flavodoxin-like" evidence="11">
    <location>
        <begin position="66"/>
        <end position="208"/>
    </location>
</feature>
<dbReference type="InterPro" id="IPR039261">
    <property type="entry name" value="FNR_nucleotide-bd"/>
</dbReference>
<dbReference type="InterPro" id="IPR029039">
    <property type="entry name" value="Flavoprotein-like_sf"/>
</dbReference>
<dbReference type="GO" id="GO:0003958">
    <property type="term" value="F:NADPH-hemoprotein reductase activity"/>
    <property type="evidence" value="ECO:0007669"/>
    <property type="project" value="UniProtKB-EC"/>
</dbReference>
<evidence type="ECO:0000259" key="11">
    <source>
        <dbReference type="PROSITE" id="PS50902"/>
    </source>
</evidence>
<dbReference type="InterPro" id="IPR001433">
    <property type="entry name" value="OxRdtase_FAD/NAD-bd"/>
</dbReference>
<evidence type="ECO:0000256" key="7">
    <source>
        <dbReference type="ARBA" id="ARBA00023002"/>
    </source>
</evidence>
<dbReference type="Gene3D" id="2.40.30.10">
    <property type="entry name" value="Translation factors"/>
    <property type="match status" value="1"/>
</dbReference>
<dbReference type="PANTHER" id="PTHR19384">
    <property type="entry name" value="NITRIC OXIDE SYNTHASE-RELATED"/>
    <property type="match status" value="1"/>
</dbReference>
<accession>A0A3P3YDK6</accession>
<comment type="cofactor">
    <cofactor evidence="1">
        <name>FMN</name>
        <dbReference type="ChEBI" id="CHEBI:58210"/>
    </cofactor>
</comment>
<keyword evidence="3" id="KW-0285">Flavoprotein</keyword>
<comment type="cofactor">
    <cofactor evidence="2">
        <name>FAD</name>
        <dbReference type="ChEBI" id="CHEBI:57692"/>
    </cofactor>
</comment>
<evidence type="ECO:0000313" key="13">
    <source>
        <dbReference type="EMBL" id="SPQ98261.1"/>
    </source>
</evidence>
<reference evidence="13 14" key="1">
    <citation type="submission" date="2018-03" db="EMBL/GenBank/DDBJ databases">
        <authorList>
            <person name="Fogelqvist J."/>
        </authorList>
    </citation>
    <scope>NUCLEOTIDE SEQUENCE [LARGE SCALE GENOMIC DNA]</scope>
</reference>
<dbReference type="Gene3D" id="3.40.50.80">
    <property type="entry name" value="Nucleotide-binding domain of ferredoxin-NADP reductase (FNR) module"/>
    <property type="match status" value="1"/>
</dbReference>
<dbReference type="EMBL" id="OVEO01000009">
    <property type="protein sequence ID" value="SPQ98261.1"/>
    <property type="molecule type" value="Genomic_DNA"/>
</dbReference>
<dbReference type="SUPFAM" id="SSF63380">
    <property type="entry name" value="Riboflavin synthase domain-like"/>
    <property type="match status" value="1"/>
</dbReference>
<dbReference type="PANTHER" id="PTHR19384:SF17">
    <property type="entry name" value="NADPH--CYTOCHROME P450 REDUCTASE"/>
    <property type="match status" value="1"/>
</dbReference>
<keyword evidence="10" id="KW-1133">Transmembrane helix</keyword>
<evidence type="ECO:0000259" key="12">
    <source>
        <dbReference type="PROSITE" id="PS51384"/>
    </source>
</evidence>
<dbReference type="SUPFAM" id="SSF52218">
    <property type="entry name" value="Flavoproteins"/>
    <property type="match status" value="1"/>
</dbReference>
<dbReference type="PRINTS" id="PR00369">
    <property type="entry name" value="FLAVODOXIN"/>
</dbReference>
<keyword evidence="10" id="KW-0812">Transmembrane</keyword>
<organism evidence="13 14">
    <name type="scientific">Plasmodiophora brassicae</name>
    <name type="common">Clubroot disease agent</name>
    <dbReference type="NCBI Taxonomy" id="37360"/>
    <lineage>
        <taxon>Eukaryota</taxon>
        <taxon>Sar</taxon>
        <taxon>Rhizaria</taxon>
        <taxon>Endomyxa</taxon>
        <taxon>Phytomyxea</taxon>
        <taxon>Plasmodiophorida</taxon>
        <taxon>Plasmodiophoridae</taxon>
        <taxon>Plasmodiophora</taxon>
    </lineage>
</organism>
<evidence type="ECO:0000256" key="5">
    <source>
        <dbReference type="ARBA" id="ARBA00022827"/>
    </source>
</evidence>
<keyword evidence="10" id="KW-0472">Membrane</keyword>
<dbReference type="InterPro" id="IPR023173">
    <property type="entry name" value="NADPH_Cyt_P450_Rdtase_alpha"/>
</dbReference>